<keyword evidence="9" id="KW-1133">Transmembrane helix</keyword>
<dbReference type="Gene3D" id="1.10.3210.10">
    <property type="entry name" value="Hypothetical protein af1432"/>
    <property type="match status" value="1"/>
</dbReference>
<dbReference type="GO" id="GO:0005524">
    <property type="term" value="F:ATP binding"/>
    <property type="evidence" value="ECO:0007669"/>
    <property type="project" value="UniProtKB-KW"/>
</dbReference>
<evidence type="ECO:0000313" key="15">
    <source>
        <dbReference type="Proteomes" id="UP000663499"/>
    </source>
</evidence>
<evidence type="ECO:0000259" key="11">
    <source>
        <dbReference type="PROSITE" id="PS50885"/>
    </source>
</evidence>
<feature type="domain" description="HD-GYP" evidence="13">
    <location>
        <begin position="693"/>
        <end position="881"/>
    </location>
</feature>
<dbReference type="NCBIfam" id="TIGR00254">
    <property type="entry name" value="GGDEF"/>
    <property type="match status" value="1"/>
</dbReference>
<evidence type="ECO:0000256" key="3">
    <source>
        <dbReference type="ARBA" id="ARBA00022679"/>
    </source>
</evidence>
<dbReference type="GO" id="GO:0000160">
    <property type="term" value="P:phosphorelay signal transduction system"/>
    <property type="evidence" value="ECO:0007669"/>
    <property type="project" value="UniProtKB-KW"/>
</dbReference>
<name>A0A974XH67_9FIRM</name>
<dbReference type="PROSITE" id="PS50887">
    <property type="entry name" value="GGDEF"/>
    <property type="match status" value="1"/>
</dbReference>
<dbReference type="InterPro" id="IPR000160">
    <property type="entry name" value="GGDEF_dom"/>
</dbReference>
<dbReference type="Pfam" id="PF00672">
    <property type="entry name" value="HAMP"/>
    <property type="match status" value="1"/>
</dbReference>
<keyword evidence="3" id="KW-0808">Transferase</keyword>
<dbReference type="GO" id="GO:0006355">
    <property type="term" value="P:regulation of DNA-templated transcription"/>
    <property type="evidence" value="ECO:0007669"/>
    <property type="project" value="InterPro"/>
</dbReference>
<dbReference type="InterPro" id="IPR035965">
    <property type="entry name" value="PAS-like_dom_sf"/>
</dbReference>
<dbReference type="InterPro" id="IPR029787">
    <property type="entry name" value="Nucleotide_cyclase"/>
</dbReference>
<keyword evidence="7" id="KW-0902">Two-component regulatory system</keyword>
<evidence type="ECO:0000256" key="2">
    <source>
        <dbReference type="ARBA" id="ARBA00022553"/>
    </source>
</evidence>
<dbReference type="SUPFAM" id="SSF109604">
    <property type="entry name" value="HD-domain/PDEase-like"/>
    <property type="match status" value="1"/>
</dbReference>
<dbReference type="SUPFAM" id="SSF158472">
    <property type="entry name" value="HAMP domain-like"/>
    <property type="match status" value="1"/>
</dbReference>
<dbReference type="InterPro" id="IPR003660">
    <property type="entry name" value="HAMP_dom"/>
</dbReference>
<evidence type="ECO:0000259" key="10">
    <source>
        <dbReference type="PROSITE" id="PS50112"/>
    </source>
</evidence>
<dbReference type="Gene3D" id="6.10.340.10">
    <property type="match status" value="1"/>
</dbReference>
<dbReference type="SUPFAM" id="SSF55073">
    <property type="entry name" value="Nucleotide cyclase"/>
    <property type="match status" value="1"/>
</dbReference>
<dbReference type="SMART" id="SM00267">
    <property type="entry name" value="GGDEF"/>
    <property type="match status" value="1"/>
</dbReference>
<feature type="domain" description="PAS" evidence="10">
    <location>
        <begin position="412"/>
        <end position="453"/>
    </location>
</feature>
<dbReference type="PROSITE" id="PS50112">
    <property type="entry name" value="PAS"/>
    <property type="match status" value="1"/>
</dbReference>
<keyword evidence="9" id="KW-0812">Transmembrane</keyword>
<dbReference type="InterPro" id="IPR003607">
    <property type="entry name" value="HD/PDEase_dom"/>
</dbReference>
<dbReference type="CDD" id="cd01949">
    <property type="entry name" value="GGDEF"/>
    <property type="match status" value="1"/>
</dbReference>
<evidence type="ECO:0000259" key="13">
    <source>
        <dbReference type="PROSITE" id="PS51832"/>
    </source>
</evidence>
<evidence type="ECO:0000259" key="12">
    <source>
        <dbReference type="PROSITE" id="PS50887"/>
    </source>
</evidence>
<keyword evidence="15" id="KW-1185">Reference proteome</keyword>
<dbReference type="EMBL" id="CP071444">
    <property type="protein sequence ID" value="QSX09651.1"/>
    <property type="molecule type" value="Genomic_DNA"/>
</dbReference>
<dbReference type="NCBIfam" id="TIGR00229">
    <property type="entry name" value="sensory_box"/>
    <property type="match status" value="1"/>
</dbReference>
<keyword evidence="6" id="KW-0067">ATP-binding</keyword>
<feature type="domain" description="GGDEF" evidence="12">
    <location>
        <begin position="572"/>
        <end position="703"/>
    </location>
</feature>
<proteinExistence type="predicted"/>
<dbReference type="Gene3D" id="3.30.450.20">
    <property type="entry name" value="PAS domain"/>
    <property type="match status" value="3"/>
</dbReference>
<dbReference type="PROSITE" id="PS50885">
    <property type="entry name" value="HAMP"/>
    <property type="match status" value="1"/>
</dbReference>
<gene>
    <name evidence="14" type="ORF">J0B03_03875</name>
</gene>
<keyword evidence="5" id="KW-0418">Kinase</keyword>
<comment type="subcellular location">
    <subcellularLocation>
        <location evidence="1">Membrane</location>
    </subcellularLocation>
</comment>
<dbReference type="InterPro" id="IPR000014">
    <property type="entry name" value="PAS"/>
</dbReference>
<dbReference type="PANTHER" id="PTHR43155:SF2">
    <property type="entry name" value="CYCLIC DI-GMP PHOSPHODIESTERASE PA4108"/>
    <property type="match status" value="1"/>
</dbReference>
<dbReference type="AlphaFoldDB" id="A0A974XH67"/>
<dbReference type="GO" id="GO:0016301">
    <property type="term" value="F:kinase activity"/>
    <property type="evidence" value="ECO:0007669"/>
    <property type="project" value="UniProtKB-KW"/>
</dbReference>
<dbReference type="SMART" id="SM00304">
    <property type="entry name" value="HAMP"/>
    <property type="match status" value="1"/>
</dbReference>
<dbReference type="CDD" id="cd00130">
    <property type="entry name" value="PAS"/>
    <property type="match status" value="1"/>
</dbReference>
<dbReference type="InterPro" id="IPR006675">
    <property type="entry name" value="HDIG_dom"/>
</dbReference>
<dbReference type="InterPro" id="IPR029151">
    <property type="entry name" value="Sensor-like_sf"/>
</dbReference>
<dbReference type="Pfam" id="PF00989">
    <property type="entry name" value="PAS"/>
    <property type="match status" value="1"/>
</dbReference>
<organism evidence="14 15">
    <name type="scientific">Alkalibacter rhizosphaerae</name>
    <dbReference type="NCBI Taxonomy" id="2815577"/>
    <lineage>
        <taxon>Bacteria</taxon>
        <taxon>Bacillati</taxon>
        <taxon>Bacillota</taxon>
        <taxon>Clostridia</taxon>
        <taxon>Eubacteriales</taxon>
        <taxon>Eubacteriaceae</taxon>
        <taxon>Alkalibacter</taxon>
    </lineage>
</organism>
<feature type="domain" description="HAMP" evidence="11">
    <location>
        <begin position="337"/>
        <end position="389"/>
    </location>
</feature>
<keyword evidence="9" id="KW-0472">Membrane</keyword>
<dbReference type="CDD" id="cd06225">
    <property type="entry name" value="HAMP"/>
    <property type="match status" value="1"/>
</dbReference>
<dbReference type="CDD" id="cd00077">
    <property type="entry name" value="HDc"/>
    <property type="match status" value="1"/>
</dbReference>
<dbReference type="NCBIfam" id="TIGR00277">
    <property type="entry name" value="HDIG"/>
    <property type="match status" value="1"/>
</dbReference>
<dbReference type="InterPro" id="IPR043128">
    <property type="entry name" value="Rev_trsase/Diguanyl_cyclase"/>
</dbReference>
<evidence type="ECO:0000256" key="4">
    <source>
        <dbReference type="ARBA" id="ARBA00022741"/>
    </source>
</evidence>
<dbReference type="SUPFAM" id="SSF103190">
    <property type="entry name" value="Sensory domain-like"/>
    <property type="match status" value="1"/>
</dbReference>
<keyword evidence="4" id="KW-0547">Nucleotide-binding</keyword>
<dbReference type="InterPro" id="IPR037522">
    <property type="entry name" value="HD_GYP_dom"/>
</dbReference>
<dbReference type="SUPFAM" id="SSF55785">
    <property type="entry name" value="PYP-like sensor domain (PAS domain)"/>
    <property type="match status" value="1"/>
</dbReference>
<dbReference type="Gene3D" id="3.30.70.270">
    <property type="match status" value="1"/>
</dbReference>
<sequence length="881" mass="99436">MVLSTVGIGSMVFANWIATAEENTQRLIGNINENIYNQVSNFIHAPVHINEVNHNIIQNEILDLSNEPQREKFFIGVLQNHEDDIYSFSYGTETGEYYGARRNAEGDIEIMKNNAETEGNSWYFEVNDDLTAGPLTVRAGEFDPRTRAWYQEAKGKKASTFSPIYKHFVMDDLTISAAWPIYDGNGQLEGVMGAHMLLSSVGGFLDDAVNGYEGYALIVEKESGLLIANSMELDNFAVSEDGTFQRFAVEDLENASLRQAFQQYVESQETDFDYEDEEERYFVDVREIRFEGLEWVVLSALPEGIYMTDAKKSIGWTAAIIFLVLLLSVLVFHVITKRLLKPMDELLQTSADIAAGDLSKRVEVKRRDEIGVISLSMNNMADKMHDLINNLEANVEARTAQLNEATVDLEENKNQLQLILDSTAEAIYGIDLDGNCTFSNASCIQLLGYDNQNDLLGKNMHTLIHHSYEDGTPFPLGKCGIVTTIREGKAYESDEEVFWRADETSIRVEYRSYPQIRAGEVVGGVITFMDITQRKLAEERIKFLSYHDPVTGLYNRTFLYEELKRLNVDRNLPFSVIMGDVNGLKLTNDIFGHEAGDVLLKRVAEAMQRSCREEDIIARVGGDEFVILLPKTDNETAGAILKRIKGEVEKEESKELGSSISLGKGTKYDTLDDMAEVLKHAEGEMYRNKSLRQMENHDEQLQLIMKQLHERSEREKIHSANVSELSEKLGRELGLTNEAIRKLKDAGYYHDIGKIVFDEEILARSGVLSKEEQREMNKHGVVGYRILSLFNSTMDIARAALHHHEHWDGTGHPAGLKREEISLMGRIVAVAEAYDDRTNPRSNIPLGEEETLKEIQGSSGKKFDPTVVEALIRVKKKENKG</sequence>
<dbReference type="PANTHER" id="PTHR43155">
    <property type="entry name" value="CYCLIC DI-GMP PHOSPHODIESTERASE PA4108-RELATED"/>
    <property type="match status" value="1"/>
</dbReference>
<dbReference type="GO" id="GO:0016020">
    <property type="term" value="C:membrane"/>
    <property type="evidence" value="ECO:0007669"/>
    <property type="project" value="UniProtKB-SubCell"/>
</dbReference>
<feature type="transmembrane region" description="Helical" evidence="9">
    <location>
        <begin position="314"/>
        <end position="335"/>
    </location>
</feature>
<dbReference type="InterPro" id="IPR013767">
    <property type="entry name" value="PAS_fold"/>
</dbReference>
<dbReference type="SMART" id="SM00091">
    <property type="entry name" value="PAS"/>
    <property type="match status" value="1"/>
</dbReference>
<dbReference type="Pfam" id="PF00990">
    <property type="entry name" value="GGDEF"/>
    <property type="match status" value="1"/>
</dbReference>
<reference evidence="14" key="1">
    <citation type="submission" date="2021-03" db="EMBL/GenBank/DDBJ databases">
        <title>Alkalibacter marinus sp. nov., isolated from tidal flat sediment.</title>
        <authorList>
            <person name="Namirimu T."/>
            <person name="Yang J.-A."/>
            <person name="Yang S.-H."/>
            <person name="Kim Y.-J."/>
            <person name="Kwon K.K."/>
        </authorList>
    </citation>
    <scope>NUCLEOTIDE SEQUENCE</scope>
    <source>
        <strain evidence="14">ES005</strain>
    </source>
</reference>
<evidence type="ECO:0000256" key="9">
    <source>
        <dbReference type="SAM" id="Phobius"/>
    </source>
</evidence>
<protein>
    <submittedName>
        <fullName evidence="14">Diguanylate cyclase</fullName>
    </submittedName>
</protein>
<dbReference type="KEGG" id="alka:J0B03_03875"/>
<dbReference type="Proteomes" id="UP000663499">
    <property type="component" value="Chromosome"/>
</dbReference>
<keyword evidence="2" id="KW-0597">Phosphoprotein</keyword>
<feature type="region of interest" description="Disordered" evidence="8">
    <location>
        <begin position="839"/>
        <end position="861"/>
    </location>
</feature>
<evidence type="ECO:0000256" key="7">
    <source>
        <dbReference type="ARBA" id="ARBA00023012"/>
    </source>
</evidence>
<evidence type="ECO:0000313" key="14">
    <source>
        <dbReference type="EMBL" id="QSX09651.1"/>
    </source>
</evidence>
<evidence type="ECO:0000256" key="5">
    <source>
        <dbReference type="ARBA" id="ARBA00022777"/>
    </source>
</evidence>
<dbReference type="Pfam" id="PF13487">
    <property type="entry name" value="HD_5"/>
    <property type="match status" value="1"/>
</dbReference>
<evidence type="ECO:0000256" key="1">
    <source>
        <dbReference type="ARBA" id="ARBA00004370"/>
    </source>
</evidence>
<evidence type="ECO:0000256" key="6">
    <source>
        <dbReference type="ARBA" id="ARBA00022840"/>
    </source>
</evidence>
<dbReference type="PROSITE" id="PS51832">
    <property type="entry name" value="HD_GYP"/>
    <property type="match status" value="1"/>
</dbReference>
<evidence type="ECO:0000256" key="8">
    <source>
        <dbReference type="SAM" id="MobiDB-lite"/>
    </source>
</evidence>
<accession>A0A974XH67</accession>